<protein>
    <recommendedName>
        <fullName evidence="8">MotA/TolQ/ExbB proton channel domain-containing protein</fullName>
    </recommendedName>
</protein>
<keyword evidence="10" id="KW-1185">Reference proteome</keyword>
<evidence type="ECO:0000256" key="1">
    <source>
        <dbReference type="ARBA" id="ARBA00004651"/>
    </source>
</evidence>
<evidence type="ECO:0000313" key="9">
    <source>
        <dbReference type="EMBL" id="TSE18499.1"/>
    </source>
</evidence>
<organism evidence="9 10">
    <name type="scientific">Tepidimonas alkaliphilus</name>
    <dbReference type="NCBI Taxonomy" id="2588942"/>
    <lineage>
        <taxon>Bacteria</taxon>
        <taxon>Pseudomonadati</taxon>
        <taxon>Pseudomonadota</taxon>
        <taxon>Betaproteobacteria</taxon>
        <taxon>Burkholderiales</taxon>
        <taxon>Tepidimonas</taxon>
    </lineage>
</organism>
<dbReference type="EMBL" id="VJNB01000013">
    <property type="protein sequence ID" value="TSE18499.1"/>
    <property type="molecule type" value="Genomic_DNA"/>
</dbReference>
<comment type="similarity">
    <text evidence="6">Belongs to the exbB/tolQ family.</text>
</comment>
<dbReference type="Pfam" id="PF01618">
    <property type="entry name" value="MotA_ExbB"/>
    <property type="match status" value="1"/>
</dbReference>
<keyword evidence="6" id="KW-0653">Protein transport</keyword>
<evidence type="ECO:0000256" key="7">
    <source>
        <dbReference type="SAM" id="Phobius"/>
    </source>
</evidence>
<keyword evidence="2" id="KW-1003">Cell membrane</keyword>
<feature type="transmembrane region" description="Helical" evidence="7">
    <location>
        <begin position="15"/>
        <end position="39"/>
    </location>
</feature>
<evidence type="ECO:0000256" key="5">
    <source>
        <dbReference type="ARBA" id="ARBA00023136"/>
    </source>
</evidence>
<dbReference type="Proteomes" id="UP000315736">
    <property type="component" value="Unassembled WGS sequence"/>
</dbReference>
<keyword evidence="5 7" id="KW-0472">Membrane</keyword>
<evidence type="ECO:0000256" key="4">
    <source>
        <dbReference type="ARBA" id="ARBA00022989"/>
    </source>
</evidence>
<dbReference type="InterPro" id="IPR002898">
    <property type="entry name" value="MotA_ExbB_proton_chnl"/>
</dbReference>
<evidence type="ECO:0000313" key="10">
    <source>
        <dbReference type="Proteomes" id="UP000315736"/>
    </source>
</evidence>
<comment type="caution">
    <text evidence="9">The sequence shown here is derived from an EMBL/GenBank/DDBJ whole genome shotgun (WGS) entry which is preliminary data.</text>
</comment>
<evidence type="ECO:0000259" key="8">
    <source>
        <dbReference type="Pfam" id="PF01618"/>
    </source>
</evidence>
<dbReference type="GO" id="GO:0005886">
    <property type="term" value="C:plasma membrane"/>
    <property type="evidence" value="ECO:0007669"/>
    <property type="project" value="UniProtKB-SubCell"/>
</dbReference>
<gene>
    <name evidence="9" type="ORF">Talka_02142</name>
</gene>
<keyword evidence="6" id="KW-0813">Transport</keyword>
<keyword evidence="4 7" id="KW-1133">Transmembrane helix</keyword>
<dbReference type="RefSeq" id="WP_143891333.1">
    <property type="nucleotide sequence ID" value="NZ_VJNB01000013.1"/>
</dbReference>
<evidence type="ECO:0000256" key="6">
    <source>
        <dbReference type="RuleBase" id="RU004057"/>
    </source>
</evidence>
<reference evidence="9 10" key="1">
    <citation type="submission" date="2019-07" db="EMBL/GenBank/DDBJ databases">
        <title>Tepidimonas alkaliphilus YIM 72238 draft genome.</title>
        <authorList>
            <person name="Da Costa M.S."/>
            <person name="Froufe H.J.C."/>
            <person name="Egas C."/>
            <person name="Albuquerque L."/>
        </authorList>
    </citation>
    <scope>NUCLEOTIDE SEQUENCE [LARGE SCALE GENOMIC DNA]</scope>
    <source>
        <strain evidence="9 10">YIM 72238</strain>
    </source>
</reference>
<dbReference type="AlphaFoldDB" id="A0A554W4J5"/>
<feature type="transmembrane region" description="Helical" evidence="7">
    <location>
        <begin position="86"/>
        <end position="106"/>
    </location>
</feature>
<comment type="subcellular location">
    <subcellularLocation>
        <location evidence="1">Cell membrane</location>
        <topology evidence="1">Multi-pass membrane protein</topology>
    </subcellularLocation>
    <subcellularLocation>
        <location evidence="6">Membrane</location>
        <topology evidence="6">Multi-pass membrane protein</topology>
    </subcellularLocation>
</comment>
<sequence length="179" mass="19298">MNAIETLLYEISKFFLTPVLLLLVAMFAYALFALGQLLVEAALRTRRPHGSAPLHGWRARHPQAGVDALELHVLRQLEWQRITSRVAPMLGLVATMIPMGPALVAVAQGNTQGMAQNLVVAFSAVIIALLAAAMTFVVQNLRRRWLLEELNAILAASASDHDPLAARAAQHTGAGVSHG</sequence>
<dbReference type="GO" id="GO:0015031">
    <property type="term" value="P:protein transport"/>
    <property type="evidence" value="ECO:0007669"/>
    <property type="project" value="UniProtKB-KW"/>
</dbReference>
<dbReference type="OrthoDB" id="3178152at2"/>
<evidence type="ECO:0000256" key="2">
    <source>
        <dbReference type="ARBA" id="ARBA00022475"/>
    </source>
</evidence>
<accession>A0A554W4J5</accession>
<name>A0A554W4J5_9BURK</name>
<feature type="domain" description="MotA/TolQ/ExbB proton channel" evidence="8">
    <location>
        <begin position="72"/>
        <end position="149"/>
    </location>
</feature>
<proteinExistence type="inferred from homology"/>
<feature type="transmembrane region" description="Helical" evidence="7">
    <location>
        <begin position="118"/>
        <end position="138"/>
    </location>
</feature>
<evidence type="ECO:0000256" key="3">
    <source>
        <dbReference type="ARBA" id="ARBA00022692"/>
    </source>
</evidence>
<keyword evidence="3 7" id="KW-0812">Transmembrane</keyword>